<dbReference type="Proteomes" id="UP000255177">
    <property type="component" value="Unassembled WGS sequence"/>
</dbReference>
<keyword evidence="2" id="KW-1185">Reference proteome</keyword>
<dbReference type="EMBL" id="UIDD01000007">
    <property type="protein sequence ID" value="SUQ63397.1"/>
    <property type="molecule type" value="Genomic_DNA"/>
</dbReference>
<dbReference type="RefSeq" id="WP_115086938.1">
    <property type="nucleotide sequence ID" value="NZ_CBCSFG010000008.1"/>
</dbReference>
<dbReference type="InterPro" id="IPR012448">
    <property type="entry name" value="DUF1652"/>
</dbReference>
<proteinExistence type="predicted"/>
<evidence type="ECO:0000313" key="1">
    <source>
        <dbReference type="EMBL" id="SUQ63397.1"/>
    </source>
</evidence>
<name>A0A380SZI3_9PSED</name>
<evidence type="ECO:0008006" key="3">
    <source>
        <dbReference type="Google" id="ProtNLM"/>
    </source>
</evidence>
<sequence>MSLIGVSTLELCHLIEQAFLPDRCVVSCADGEHLTIQLGQGDSLGDCLTVTGIHVHSLTTCHELATLVAQVREEQRLGRSQIPFKPQAMA</sequence>
<evidence type="ECO:0000313" key="2">
    <source>
        <dbReference type="Proteomes" id="UP000255177"/>
    </source>
</evidence>
<gene>
    <name evidence="1" type="ORF">CCOS864_02847</name>
</gene>
<protein>
    <recommendedName>
        <fullName evidence="3">DUF1652 domain-containing protein</fullName>
    </recommendedName>
</protein>
<accession>A0A380SZI3</accession>
<dbReference type="Pfam" id="PF07865">
    <property type="entry name" value="DUF1652"/>
    <property type="match status" value="1"/>
</dbReference>
<reference evidence="2" key="1">
    <citation type="submission" date="2018-07" db="EMBL/GenBank/DDBJ databases">
        <authorList>
            <person name="Blom J."/>
        </authorList>
    </citation>
    <scope>NUCLEOTIDE SEQUENCE [LARGE SCALE GENOMIC DNA]</scope>
    <source>
        <strain evidence="2">CCOS 864</strain>
    </source>
</reference>
<organism evidence="1 2">
    <name type="scientific">Pseudomonas wadenswilerensis</name>
    <dbReference type="NCBI Taxonomy" id="1785161"/>
    <lineage>
        <taxon>Bacteria</taxon>
        <taxon>Pseudomonadati</taxon>
        <taxon>Pseudomonadota</taxon>
        <taxon>Gammaproteobacteria</taxon>
        <taxon>Pseudomonadales</taxon>
        <taxon>Pseudomonadaceae</taxon>
        <taxon>Pseudomonas</taxon>
    </lineage>
</organism>
<dbReference type="AlphaFoldDB" id="A0A380SZI3"/>